<evidence type="ECO:0000256" key="1">
    <source>
        <dbReference type="SAM" id="SignalP"/>
    </source>
</evidence>
<name>A0A1I6EQX4_9RHOB</name>
<proteinExistence type="predicted"/>
<dbReference type="Pfam" id="PF13609">
    <property type="entry name" value="Porin_4"/>
    <property type="match status" value="1"/>
</dbReference>
<gene>
    <name evidence="3" type="ORF">SAMN04515673_11918</name>
</gene>
<evidence type="ECO:0000259" key="2">
    <source>
        <dbReference type="Pfam" id="PF13609"/>
    </source>
</evidence>
<reference evidence="3 4" key="1">
    <citation type="submission" date="2016-10" db="EMBL/GenBank/DDBJ databases">
        <authorList>
            <person name="de Groot N.N."/>
        </authorList>
    </citation>
    <scope>NUCLEOTIDE SEQUENCE [LARGE SCALE GENOMIC DNA]</scope>
    <source>
        <strain evidence="4">KMM 9023,NRIC 0796,JCM 17311,KCTC 23692</strain>
    </source>
</reference>
<dbReference type="Gene3D" id="2.40.160.10">
    <property type="entry name" value="Porin"/>
    <property type="match status" value="2"/>
</dbReference>
<dbReference type="Proteomes" id="UP000199302">
    <property type="component" value="Unassembled WGS sequence"/>
</dbReference>
<dbReference type="OrthoDB" id="7874340at2"/>
<dbReference type="AlphaFoldDB" id="A0A1I6EQX4"/>
<feature type="chain" id="PRO_5011699666" evidence="1">
    <location>
        <begin position="20"/>
        <end position="366"/>
    </location>
</feature>
<keyword evidence="4" id="KW-1185">Reference proteome</keyword>
<dbReference type="SUPFAM" id="SSF56935">
    <property type="entry name" value="Porins"/>
    <property type="match status" value="1"/>
</dbReference>
<dbReference type="RefSeq" id="WP_092082726.1">
    <property type="nucleotide sequence ID" value="NZ_FOYI01000019.1"/>
</dbReference>
<feature type="domain" description="Porin" evidence="2">
    <location>
        <begin position="7"/>
        <end position="344"/>
    </location>
</feature>
<dbReference type="EMBL" id="FOYI01000019">
    <property type="protein sequence ID" value="SFR20159.1"/>
    <property type="molecule type" value="Genomic_DNA"/>
</dbReference>
<organism evidence="3 4">
    <name type="scientific">Poseidonocella sedimentorum</name>
    <dbReference type="NCBI Taxonomy" id="871652"/>
    <lineage>
        <taxon>Bacteria</taxon>
        <taxon>Pseudomonadati</taxon>
        <taxon>Pseudomonadota</taxon>
        <taxon>Alphaproteobacteria</taxon>
        <taxon>Rhodobacterales</taxon>
        <taxon>Roseobacteraceae</taxon>
        <taxon>Poseidonocella</taxon>
    </lineage>
</organism>
<evidence type="ECO:0000313" key="4">
    <source>
        <dbReference type="Proteomes" id="UP000199302"/>
    </source>
</evidence>
<dbReference type="STRING" id="871652.SAMN04515673_11918"/>
<keyword evidence="1" id="KW-0732">Signal</keyword>
<dbReference type="GO" id="GO:0016020">
    <property type="term" value="C:membrane"/>
    <property type="evidence" value="ECO:0007669"/>
    <property type="project" value="InterPro"/>
</dbReference>
<feature type="signal peptide" evidence="1">
    <location>
        <begin position="1"/>
        <end position="19"/>
    </location>
</feature>
<dbReference type="InterPro" id="IPR023614">
    <property type="entry name" value="Porin_dom_sf"/>
</dbReference>
<dbReference type="GO" id="GO:0015288">
    <property type="term" value="F:porin activity"/>
    <property type="evidence" value="ECO:0007669"/>
    <property type="project" value="InterPro"/>
</dbReference>
<dbReference type="InterPro" id="IPR033900">
    <property type="entry name" value="Gram_neg_porin_domain"/>
</dbReference>
<accession>A0A1I6EQX4</accession>
<evidence type="ECO:0000313" key="3">
    <source>
        <dbReference type="EMBL" id="SFR20159.1"/>
    </source>
</evidence>
<sequence length="366" mass="38099">MKRILFTTTAIVAFAGAAAADVSWSGSAELGHNDDINGGLYADGDLDVTMSQELDNGVTAGVTFGFDLEDASADTLDTDGNFHADDNFTLFLESDMASLYYGDTPFAAETYWNGVTNMEEDSFSEADGEVVLRGAMSYGGFDFGISNVVHNDKFALGGTGSGEVDQLSLGAAGEINGVSVTFGYQEEAENDFDGNGDFNGAEVYGLSVGTTVGGADVLFAYASDDGEESIGLQGSYAVAPGVTLTAFYVSESRPVDPTDTDIDEDGEDNYGLAASYANGPISVDAFYHDGGDEDAGVNVSYDVGNGLGLLAGWSDDDGQYVAAEYDLGGGAAFVASYAEDEDNNQNDEIGPQEYLHGTTVALTLSF</sequence>
<protein>
    <submittedName>
        <fullName evidence="3">Porin</fullName>
    </submittedName>
</protein>